<reference evidence="2 3" key="1">
    <citation type="submission" date="2016-10" db="EMBL/GenBank/DDBJ databases">
        <authorList>
            <person name="de Groot N.N."/>
        </authorList>
    </citation>
    <scope>NUCLEOTIDE SEQUENCE [LARGE SCALE GENOMIC DNA]</scope>
    <source>
        <strain evidence="2 3">YAD2003</strain>
    </source>
</reference>
<proteinExistence type="predicted"/>
<dbReference type="EMBL" id="FNWV01000002">
    <property type="protein sequence ID" value="SEH47130.1"/>
    <property type="molecule type" value="Genomic_DNA"/>
</dbReference>
<gene>
    <name evidence="2" type="ORF">SAMN02910265_00869</name>
</gene>
<sequence>MKRLVTAALSAIMLIGCVSRSAEEESAGSQSQPSVTKTVASNTSSAPKKLAETTIIYREKLYNINSDIKSDLFIQSDGRVWCGFYMNEEGTIDRFNRLWTSETDYSSSYQLLDDLWLSSVLTETKEDDFMPFDDIRELAALDDTKLESISSIISSIDPYSASSVYTTPETAAAPDVIETSYSFIDFVIGSDICRAYEYTQSYESMIQDEKASDVIDFVHRQSFYSDWREKCSQNLLPREESEE</sequence>
<dbReference type="RefSeq" id="WP_074714652.1">
    <property type="nucleotide sequence ID" value="NZ_FNWV01000002.1"/>
</dbReference>
<dbReference type="Proteomes" id="UP000183190">
    <property type="component" value="Unassembled WGS sequence"/>
</dbReference>
<dbReference type="OrthoDB" id="1820358at2"/>
<organism evidence="2 3">
    <name type="scientific">Ruminococcus flavefaciens</name>
    <dbReference type="NCBI Taxonomy" id="1265"/>
    <lineage>
        <taxon>Bacteria</taxon>
        <taxon>Bacillati</taxon>
        <taxon>Bacillota</taxon>
        <taxon>Clostridia</taxon>
        <taxon>Eubacteriales</taxon>
        <taxon>Oscillospiraceae</taxon>
        <taxon>Ruminococcus</taxon>
    </lineage>
</organism>
<feature type="chain" id="PRO_5010158431" evidence="1">
    <location>
        <begin position="23"/>
        <end position="243"/>
    </location>
</feature>
<evidence type="ECO:0000313" key="3">
    <source>
        <dbReference type="Proteomes" id="UP000183190"/>
    </source>
</evidence>
<dbReference type="AlphaFoldDB" id="A0A1H6IEF5"/>
<feature type="signal peptide" evidence="1">
    <location>
        <begin position="1"/>
        <end position="22"/>
    </location>
</feature>
<keyword evidence="1" id="KW-0732">Signal</keyword>
<name>A0A1H6IEF5_RUMFL</name>
<evidence type="ECO:0000313" key="2">
    <source>
        <dbReference type="EMBL" id="SEH47130.1"/>
    </source>
</evidence>
<dbReference type="PROSITE" id="PS51257">
    <property type="entry name" value="PROKAR_LIPOPROTEIN"/>
    <property type="match status" value="1"/>
</dbReference>
<accession>A0A1H6IEF5</accession>
<protein>
    <submittedName>
        <fullName evidence="2">Uncharacterized protein</fullName>
    </submittedName>
</protein>
<evidence type="ECO:0000256" key="1">
    <source>
        <dbReference type="SAM" id="SignalP"/>
    </source>
</evidence>